<comment type="caution">
    <text evidence="1">The sequence shown here is derived from an EMBL/GenBank/DDBJ whole genome shotgun (WGS) entry which is preliminary data.</text>
</comment>
<evidence type="ECO:0008006" key="3">
    <source>
        <dbReference type="Google" id="ProtNLM"/>
    </source>
</evidence>
<sequence length="76" mass="8624">METPIHSIVSLFDQLGLNSTEEGISNFIEKNGSLSDSIELHKASFWNPSQATFLKEVLDEDADWVEIVNQLDEMLR</sequence>
<dbReference type="Pfam" id="PF10982">
    <property type="entry name" value="DUF2789"/>
    <property type="match status" value="1"/>
</dbReference>
<dbReference type="EMBL" id="MAAF01000025">
    <property type="protein sequence ID" value="OUR83828.1"/>
    <property type="molecule type" value="Genomic_DNA"/>
</dbReference>
<dbReference type="Proteomes" id="UP000243053">
    <property type="component" value="Unassembled WGS sequence"/>
</dbReference>
<evidence type="ECO:0000313" key="1">
    <source>
        <dbReference type="EMBL" id="OUR83828.1"/>
    </source>
</evidence>
<organism evidence="1 2">
    <name type="scientific">Colwellia psychrerythraea</name>
    <name type="common">Vibrio psychroerythus</name>
    <dbReference type="NCBI Taxonomy" id="28229"/>
    <lineage>
        <taxon>Bacteria</taxon>
        <taxon>Pseudomonadati</taxon>
        <taxon>Pseudomonadota</taxon>
        <taxon>Gammaproteobacteria</taxon>
        <taxon>Alteromonadales</taxon>
        <taxon>Colwelliaceae</taxon>
        <taxon>Colwellia</taxon>
    </lineage>
</organism>
<accession>A0A1Y5EMB3</accession>
<name>A0A1Y5EMB3_COLPS</name>
<reference evidence="2" key="1">
    <citation type="journal article" date="2017" name="Proc. Natl. Acad. Sci. U.S.A.">
        <title>Simulation of Deepwater Horizon oil plume reveals substrate specialization within a complex community of hydrocarbon degraders.</title>
        <authorList>
            <person name="Hu P."/>
            <person name="Dubinsky E.A."/>
            <person name="Probst A.J."/>
            <person name="Wang J."/>
            <person name="Sieber C.M.K."/>
            <person name="Tom L.M."/>
            <person name="Gardinali P."/>
            <person name="Banfield J.F."/>
            <person name="Atlas R.M."/>
            <person name="Andersen G.L."/>
        </authorList>
    </citation>
    <scope>NUCLEOTIDE SEQUENCE [LARGE SCALE GENOMIC DNA]</scope>
</reference>
<dbReference type="AlphaFoldDB" id="A0A1Y5EMB3"/>
<gene>
    <name evidence="1" type="ORF">A9Q75_04180</name>
</gene>
<dbReference type="Gene3D" id="1.10.10.1130">
    <property type="entry name" value="Uncharacterised protein PF10982, DUF2789"/>
    <property type="match status" value="1"/>
</dbReference>
<dbReference type="InterPro" id="IPR038086">
    <property type="entry name" value="DUF2789_sf"/>
</dbReference>
<evidence type="ECO:0000313" key="2">
    <source>
        <dbReference type="Proteomes" id="UP000243053"/>
    </source>
</evidence>
<dbReference type="InterPro" id="IPR021250">
    <property type="entry name" value="DUF2789"/>
</dbReference>
<protein>
    <recommendedName>
        <fullName evidence="3">DUF2789 domain-containing protein</fullName>
    </recommendedName>
</protein>
<proteinExistence type="predicted"/>